<dbReference type="EMBL" id="CP143423">
    <property type="protein sequence ID" value="WVX48773.1"/>
    <property type="molecule type" value="Genomic_DNA"/>
</dbReference>
<evidence type="ECO:0000256" key="1">
    <source>
        <dbReference type="SAM" id="MobiDB-lite"/>
    </source>
</evidence>
<feature type="region of interest" description="Disordered" evidence="1">
    <location>
        <begin position="231"/>
        <end position="289"/>
    </location>
</feature>
<reference evidence="3" key="1">
    <citation type="submission" date="2024-01" db="EMBL/GenBank/DDBJ databases">
        <title>Roseobacter fucihabitans sp. nov., isolated from the brown alga Fucus spiralis.</title>
        <authorList>
            <person name="Hahnke S."/>
            <person name="Berger M."/>
            <person name="Schlingloff A."/>
            <person name="Athale I."/>
            <person name="Neumann-Schaal M."/>
            <person name="Adenaya A."/>
            <person name="Poehlein A."/>
            <person name="Daniel R."/>
            <person name="Pertersen J."/>
            <person name="Brinkhoff T."/>
        </authorList>
    </citation>
    <scope>NUCLEOTIDE SEQUENCE [LARGE SCALE GENOMIC DNA]</scope>
    <source>
        <strain evidence="3">B14</strain>
    </source>
</reference>
<keyword evidence="3" id="KW-1185">Reference proteome</keyword>
<dbReference type="InterPro" id="IPR006837">
    <property type="entry name" value="Divergent_DAC"/>
</dbReference>
<dbReference type="CDD" id="cd10936">
    <property type="entry name" value="CE4_DAC2"/>
    <property type="match status" value="1"/>
</dbReference>
<accession>A0ABZ2BTN7</accession>
<feature type="compositionally biased region" description="Polar residues" evidence="1">
    <location>
        <begin position="275"/>
        <end position="287"/>
    </location>
</feature>
<dbReference type="Proteomes" id="UP001318682">
    <property type="component" value="Chromosome"/>
</dbReference>
<dbReference type="RefSeq" id="WP_316247439.1">
    <property type="nucleotide sequence ID" value="NZ_CP143423.1"/>
</dbReference>
<evidence type="ECO:0000313" key="2">
    <source>
        <dbReference type="EMBL" id="WVX48773.1"/>
    </source>
</evidence>
<protein>
    <recommendedName>
        <fullName evidence="4">YibQ protein</fullName>
    </recommendedName>
</protein>
<evidence type="ECO:0000313" key="3">
    <source>
        <dbReference type="Proteomes" id="UP001318682"/>
    </source>
</evidence>
<dbReference type="InterPro" id="IPR011330">
    <property type="entry name" value="Glyco_hydro/deAcase_b/a-brl"/>
</dbReference>
<sequence length="544" mass="56659">METVAAPAPVASQTPEPVRQVETAPTSEVERVAPAQIAVAPQTVESFEAVDVPDENTRSTSKQAPAPEPDTLAALPQEATASAAQPETGDASDLIDPDVDTGAPKIETSRREAPVTSSAPAAGLQVPGDTPSLSVSTDPAQPPIAPADPELALSIDPVQPMPPRADDMVFGGTEEVDPPESPPGIAASISADPDQPRAPAVPLETQPFEVPAPVDDLGTVSQDAAIAADRDAEPDDILPVPPVETENQTVFAPTDGLAPPEEPSHRKDEMDPQGSAGSTNNAASEVVTNRLPVVRDLSAEEVNSGPARDVGPSEASLPRPVEQFAVRFDNSENKPVMAIVLMDEGVDLSRGNIGLPALRRFPYPVTFAVDAKLPDASERMMAYRAEGFEVLALVDLPAGASAQDAEVTLSVALEAVPEAVGVLEGVGEGVQGSRDAAQQVADILAQTGHGFVTQNNGLNTVQKLAAKSGVPSAVVFRDFDSAEQTPTVIRRFLDQAAFKAGREGNVIMLGRLREDTISALLIWGLQDRAKTVALSPVSATLQSQ</sequence>
<dbReference type="SUPFAM" id="SSF88713">
    <property type="entry name" value="Glycoside hydrolase/deacetylase"/>
    <property type="match status" value="1"/>
</dbReference>
<organism evidence="2 3">
    <name type="scientific">Roseobacter fucihabitans</name>
    <dbReference type="NCBI Taxonomy" id="1537242"/>
    <lineage>
        <taxon>Bacteria</taxon>
        <taxon>Pseudomonadati</taxon>
        <taxon>Pseudomonadota</taxon>
        <taxon>Alphaproteobacteria</taxon>
        <taxon>Rhodobacterales</taxon>
        <taxon>Roseobacteraceae</taxon>
        <taxon>Roseobacter</taxon>
    </lineage>
</organism>
<dbReference type="Gene3D" id="3.20.20.370">
    <property type="entry name" value="Glycoside hydrolase/deacetylase"/>
    <property type="match status" value="1"/>
</dbReference>
<dbReference type="Pfam" id="PF04748">
    <property type="entry name" value="Polysacc_deac_2"/>
    <property type="match status" value="1"/>
</dbReference>
<name>A0ABZ2BTN7_9RHOB</name>
<proteinExistence type="predicted"/>
<gene>
    <name evidence="2" type="ORF">ROLI_018540</name>
</gene>
<evidence type="ECO:0008006" key="4">
    <source>
        <dbReference type="Google" id="ProtNLM"/>
    </source>
</evidence>
<feature type="region of interest" description="Disordered" evidence="1">
    <location>
        <begin position="1"/>
        <end position="201"/>
    </location>
</feature>